<keyword evidence="2" id="KW-1185">Reference proteome</keyword>
<sequence>MGERTGSRVFQWVWSYVNIRDRREDQIAWRFAREVWEEASSPSLKHPQGNISGHLLNIYLSMPISYRERVEISSRAGGHGVR</sequence>
<accession>A0AAD8ZZ69</accession>
<protein>
    <submittedName>
        <fullName evidence="1">Uncharacterized protein</fullName>
    </submittedName>
</protein>
<dbReference type="Proteomes" id="UP001243330">
    <property type="component" value="Unassembled WGS sequence"/>
</dbReference>
<reference evidence="1" key="1">
    <citation type="submission" date="2023-01" db="EMBL/GenBank/DDBJ databases">
        <title>Colletotrichum chrysophilum M932 genome sequence.</title>
        <authorList>
            <person name="Baroncelli R."/>
        </authorList>
    </citation>
    <scope>NUCLEOTIDE SEQUENCE</scope>
    <source>
        <strain evidence="1">M932</strain>
    </source>
</reference>
<evidence type="ECO:0000313" key="2">
    <source>
        <dbReference type="Proteomes" id="UP001243330"/>
    </source>
</evidence>
<dbReference type="EMBL" id="JAQOWY010001068">
    <property type="protein sequence ID" value="KAK1837670.1"/>
    <property type="molecule type" value="Genomic_DNA"/>
</dbReference>
<comment type="caution">
    <text evidence="1">The sequence shown here is derived from an EMBL/GenBank/DDBJ whole genome shotgun (WGS) entry which is preliminary data.</text>
</comment>
<evidence type="ECO:0000313" key="1">
    <source>
        <dbReference type="EMBL" id="KAK1837670.1"/>
    </source>
</evidence>
<dbReference type="AlphaFoldDB" id="A0AAD8ZZ69"/>
<name>A0AAD8ZZ69_9PEZI</name>
<proteinExistence type="predicted"/>
<organism evidence="1 2">
    <name type="scientific">Colletotrichum chrysophilum</name>
    <dbReference type="NCBI Taxonomy" id="1836956"/>
    <lineage>
        <taxon>Eukaryota</taxon>
        <taxon>Fungi</taxon>
        <taxon>Dikarya</taxon>
        <taxon>Ascomycota</taxon>
        <taxon>Pezizomycotina</taxon>
        <taxon>Sordariomycetes</taxon>
        <taxon>Hypocreomycetidae</taxon>
        <taxon>Glomerellales</taxon>
        <taxon>Glomerellaceae</taxon>
        <taxon>Colletotrichum</taxon>
        <taxon>Colletotrichum gloeosporioides species complex</taxon>
    </lineage>
</organism>
<gene>
    <name evidence="1" type="ORF">CCHR01_19709</name>
</gene>